<dbReference type="AlphaFoldDB" id="A0A2B4SC61"/>
<gene>
    <name evidence="2" type="ORF">AWC38_SpisGene7846</name>
</gene>
<dbReference type="EMBL" id="LSMT01000103">
    <property type="protein sequence ID" value="PFX27451.1"/>
    <property type="molecule type" value="Genomic_DNA"/>
</dbReference>
<protein>
    <submittedName>
        <fullName evidence="2">Uncharacterized protein</fullName>
    </submittedName>
</protein>
<dbReference type="Proteomes" id="UP000225706">
    <property type="component" value="Unassembled WGS sequence"/>
</dbReference>
<feature type="compositionally biased region" description="Basic and acidic residues" evidence="1">
    <location>
        <begin position="231"/>
        <end position="243"/>
    </location>
</feature>
<accession>A0A2B4SC61</accession>
<keyword evidence="3" id="KW-1185">Reference proteome</keyword>
<feature type="region of interest" description="Disordered" evidence="1">
    <location>
        <begin position="220"/>
        <end position="267"/>
    </location>
</feature>
<feature type="compositionally biased region" description="Basic and acidic residues" evidence="1">
    <location>
        <begin position="251"/>
        <end position="262"/>
    </location>
</feature>
<name>A0A2B4SC61_STYPI</name>
<comment type="caution">
    <text evidence="2">The sequence shown here is derived from an EMBL/GenBank/DDBJ whole genome shotgun (WGS) entry which is preliminary data.</text>
</comment>
<proteinExistence type="predicted"/>
<sequence>MPVYHKEDLNFFRLAKCVHGYSTAALRKVFKHEWNKLYTSTPWQNNTTSGSQLLGEEKSPLRHSRLYDPRYCNEYRHIKNHLSSGNVENWDISTLAFALNYSHALSPARDSVRGKKITRAANQIREVRNEVLAHASSTSMSDDSFETNVKTLITAVQNLLTEFDPIVHGLWQMLTEGEFTTNEPRNESKCLKNDHDRLRSDERVVHKREERLGRETWKIEERPEHKRKGPHRDETRKSHRSDQSKTASNLPRHEITESEPYTKESATTPIYQVPPKWKLDILTRRKYIKLMDSSNFLSFNFCWRGLENFLQGFRGNAGIEIFARIQSACALNQRSRKEESLKMLNGLIPFCGSDRENGFLAYARIRICMALVLHDIGKDEEALTHADEAEIMLSEGECYEDSIEIHNAKGNIILSRRKNSTEDRKRVLYHFNKALELCEKVPVDKSVIRVQMTIRKALVHLGYYQHDIVKEVERSDVDVAETILNQIPYRQIMGLSERSKIYYEYCQALLSLRKGDYERTKKMEQEVRRKCRRQSLHNEIQQLDVLRGLLSEQVEETTSD</sequence>
<evidence type="ECO:0000313" key="2">
    <source>
        <dbReference type="EMBL" id="PFX27451.1"/>
    </source>
</evidence>
<reference evidence="3" key="1">
    <citation type="journal article" date="2017" name="bioRxiv">
        <title>Comparative analysis of the genomes of Stylophora pistillata and Acropora digitifera provides evidence for extensive differences between species of corals.</title>
        <authorList>
            <person name="Voolstra C.R."/>
            <person name="Li Y."/>
            <person name="Liew Y.J."/>
            <person name="Baumgarten S."/>
            <person name="Zoccola D."/>
            <person name="Flot J.-F."/>
            <person name="Tambutte S."/>
            <person name="Allemand D."/>
            <person name="Aranda M."/>
        </authorList>
    </citation>
    <scope>NUCLEOTIDE SEQUENCE [LARGE SCALE GENOMIC DNA]</scope>
</reference>
<organism evidence="2 3">
    <name type="scientific">Stylophora pistillata</name>
    <name type="common">Smooth cauliflower coral</name>
    <dbReference type="NCBI Taxonomy" id="50429"/>
    <lineage>
        <taxon>Eukaryota</taxon>
        <taxon>Metazoa</taxon>
        <taxon>Cnidaria</taxon>
        <taxon>Anthozoa</taxon>
        <taxon>Hexacorallia</taxon>
        <taxon>Scleractinia</taxon>
        <taxon>Astrocoeniina</taxon>
        <taxon>Pocilloporidae</taxon>
        <taxon>Stylophora</taxon>
    </lineage>
</organism>
<evidence type="ECO:0000313" key="3">
    <source>
        <dbReference type="Proteomes" id="UP000225706"/>
    </source>
</evidence>
<dbReference type="OrthoDB" id="5981753at2759"/>
<evidence type="ECO:0000256" key="1">
    <source>
        <dbReference type="SAM" id="MobiDB-lite"/>
    </source>
</evidence>